<feature type="binding site" evidence="7">
    <location>
        <position position="171"/>
    </location>
    <ligand>
        <name>Mg(2+)</name>
        <dbReference type="ChEBI" id="CHEBI:18420"/>
    </ligand>
</feature>
<dbReference type="Pfam" id="PF01018">
    <property type="entry name" value="GTP1_OBG"/>
    <property type="match status" value="1"/>
</dbReference>
<feature type="region of interest" description="Disordered" evidence="8">
    <location>
        <begin position="19"/>
        <end position="40"/>
    </location>
</feature>
<dbReference type="HAMAP" id="MF_01454">
    <property type="entry name" value="GTPase_Obg"/>
    <property type="match status" value="1"/>
</dbReference>
<feature type="region of interest" description="Disordered" evidence="8">
    <location>
        <begin position="67"/>
        <end position="87"/>
    </location>
</feature>
<dbReference type="PRINTS" id="PR00326">
    <property type="entry name" value="GTP1OBG"/>
</dbReference>
<dbReference type="InterPro" id="IPR045086">
    <property type="entry name" value="OBG_GTPase"/>
</dbReference>
<dbReference type="CDD" id="cd01898">
    <property type="entry name" value="Obg"/>
    <property type="match status" value="1"/>
</dbReference>
<keyword evidence="3 7" id="KW-0547">Nucleotide-binding</keyword>
<feature type="binding site" evidence="7">
    <location>
        <begin position="301"/>
        <end position="303"/>
    </location>
    <ligand>
        <name>GTP</name>
        <dbReference type="ChEBI" id="CHEBI:37565"/>
    </ligand>
</feature>
<feature type="domain" description="Obg" evidence="10">
    <location>
        <begin position="1"/>
        <end position="157"/>
    </location>
</feature>
<dbReference type="GO" id="GO:0003924">
    <property type="term" value="F:GTPase activity"/>
    <property type="evidence" value="ECO:0007669"/>
    <property type="project" value="UniProtKB-UniRule"/>
</dbReference>
<evidence type="ECO:0000313" key="12">
    <source>
        <dbReference type="Proteomes" id="UP000177279"/>
    </source>
</evidence>
<keyword evidence="6 7" id="KW-0342">GTP-binding</keyword>
<dbReference type="GO" id="GO:0005525">
    <property type="term" value="F:GTP binding"/>
    <property type="evidence" value="ECO:0007669"/>
    <property type="project" value="UniProtKB-UniRule"/>
</dbReference>
<feature type="binding site" evidence="7">
    <location>
        <position position="191"/>
    </location>
    <ligand>
        <name>Mg(2+)</name>
        <dbReference type="ChEBI" id="CHEBI:18420"/>
    </ligand>
</feature>
<evidence type="ECO:0000256" key="7">
    <source>
        <dbReference type="HAMAP-Rule" id="MF_01454"/>
    </source>
</evidence>
<accession>A0A1G2THW0</accession>
<dbReference type="Pfam" id="PF01926">
    <property type="entry name" value="MMR_HSR1"/>
    <property type="match status" value="1"/>
</dbReference>
<keyword evidence="4 7" id="KW-0378">Hydrolase</keyword>
<dbReference type="EMBL" id="MHVS01000003">
    <property type="protein sequence ID" value="OHA96876.1"/>
    <property type="molecule type" value="Genomic_DNA"/>
</dbReference>
<evidence type="ECO:0000313" key="11">
    <source>
        <dbReference type="EMBL" id="OHA96876.1"/>
    </source>
</evidence>
<protein>
    <recommendedName>
        <fullName evidence="7">GTPase Obg</fullName>
        <ecNumber evidence="7">3.6.5.-</ecNumber>
    </recommendedName>
    <alternativeName>
        <fullName evidence="7">GTP-binding protein Obg</fullName>
    </alternativeName>
</protein>
<comment type="similarity">
    <text evidence="1 7">Belongs to the TRAFAC class OBG-HflX-like GTPase superfamily. OBG GTPase family.</text>
</comment>
<feature type="binding site" evidence="7">
    <location>
        <begin position="206"/>
        <end position="209"/>
    </location>
    <ligand>
        <name>GTP</name>
        <dbReference type="ChEBI" id="CHEBI:37565"/>
    </ligand>
</feature>
<comment type="subunit">
    <text evidence="7">Monomer.</text>
</comment>
<dbReference type="Gene3D" id="2.70.210.12">
    <property type="entry name" value="GTP1/OBG domain"/>
    <property type="match status" value="1"/>
</dbReference>
<evidence type="ECO:0000259" key="9">
    <source>
        <dbReference type="PROSITE" id="PS51710"/>
    </source>
</evidence>
<dbReference type="AlphaFoldDB" id="A0A1G2THW0"/>
<dbReference type="PIRSF" id="PIRSF002401">
    <property type="entry name" value="GTP_bd_Obg/CgtA"/>
    <property type="match status" value="1"/>
</dbReference>
<evidence type="ECO:0000256" key="6">
    <source>
        <dbReference type="ARBA" id="ARBA00023134"/>
    </source>
</evidence>
<comment type="caution">
    <text evidence="11">The sequence shown here is derived from an EMBL/GenBank/DDBJ whole genome shotgun (WGS) entry which is preliminary data.</text>
</comment>
<keyword evidence="2 7" id="KW-0963">Cytoplasm</keyword>
<dbReference type="NCBIfam" id="TIGR02729">
    <property type="entry name" value="Obg_CgtA"/>
    <property type="match status" value="1"/>
</dbReference>
<evidence type="ECO:0000256" key="4">
    <source>
        <dbReference type="ARBA" id="ARBA00022801"/>
    </source>
</evidence>
<evidence type="ECO:0000256" key="2">
    <source>
        <dbReference type="ARBA" id="ARBA00022490"/>
    </source>
</evidence>
<dbReference type="InterPro" id="IPR006073">
    <property type="entry name" value="GTP-bd"/>
</dbReference>
<evidence type="ECO:0000256" key="3">
    <source>
        <dbReference type="ARBA" id="ARBA00022741"/>
    </source>
</evidence>
<evidence type="ECO:0000256" key="5">
    <source>
        <dbReference type="ARBA" id="ARBA00022842"/>
    </source>
</evidence>
<dbReference type="Proteomes" id="UP000177279">
    <property type="component" value="Unassembled WGS sequence"/>
</dbReference>
<comment type="cofactor">
    <cofactor evidence="7">
        <name>Mg(2+)</name>
        <dbReference type="ChEBI" id="CHEBI:18420"/>
    </cofactor>
</comment>
<dbReference type="GO" id="GO:0005737">
    <property type="term" value="C:cytoplasm"/>
    <property type="evidence" value="ECO:0007669"/>
    <property type="project" value="UniProtKB-SubCell"/>
</dbReference>
<evidence type="ECO:0000256" key="1">
    <source>
        <dbReference type="ARBA" id="ARBA00007699"/>
    </source>
</evidence>
<dbReference type="InterPro" id="IPR036726">
    <property type="entry name" value="GTP1_OBG_dom_sf"/>
</dbReference>
<feature type="binding site" evidence="7">
    <location>
        <begin position="189"/>
        <end position="193"/>
    </location>
    <ligand>
        <name>GTP</name>
        <dbReference type="ChEBI" id="CHEBI:37565"/>
    </ligand>
</feature>
<dbReference type="InterPro" id="IPR027417">
    <property type="entry name" value="P-loop_NTPase"/>
</dbReference>
<dbReference type="PANTHER" id="PTHR11702:SF31">
    <property type="entry name" value="MITOCHONDRIAL RIBOSOME-ASSOCIATED GTPASE 2"/>
    <property type="match status" value="1"/>
</dbReference>
<dbReference type="EC" id="3.6.5.-" evidence="7"/>
<dbReference type="SUPFAM" id="SSF82051">
    <property type="entry name" value="Obg GTP-binding protein N-terminal domain"/>
    <property type="match status" value="1"/>
</dbReference>
<keyword evidence="5 7" id="KW-0460">Magnesium</keyword>
<dbReference type="NCBIfam" id="NF008956">
    <property type="entry name" value="PRK12299.1"/>
    <property type="match status" value="1"/>
</dbReference>
<dbReference type="InterPro" id="IPR006074">
    <property type="entry name" value="GTP1-OBG_CS"/>
</dbReference>
<comment type="function">
    <text evidence="7">An essential GTPase which binds GTP, GDP and possibly (p)ppGpp with moderate affinity, with high nucleotide exchange rates and a fairly low GTP hydrolysis rate. Plays a role in control of the cell cycle, stress response, ribosome biogenesis and in those bacteria that undergo differentiation, in morphogenesis control.</text>
</comment>
<proteinExistence type="inferred from homology"/>
<dbReference type="InterPro" id="IPR006169">
    <property type="entry name" value="GTP1_OBG_dom"/>
</dbReference>
<feature type="compositionally biased region" description="Basic and acidic residues" evidence="8">
    <location>
        <begin position="68"/>
        <end position="80"/>
    </location>
</feature>
<feature type="domain" description="OBG-type G" evidence="9">
    <location>
        <begin position="158"/>
        <end position="317"/>
    </location>
</feature>
<dbReference type="FunFam" id="2.70.210.12:FF:000001">
    <property type="entry name" value="GTPase Obg"/>
    <property type="match status" value="1"/>
</dbReference>
<dbReference type="PROSITE" id="PS51710">
    <property type="entry name" value="G_OBG"/>
    <property type="match status" value="1"/>
</dbReference>
<name>A0A1G2THW0_9BACT</name>
<keyword evidence="7" id="KW-0479">Metal-binding</keyword>
<dbReference type="InterPro" id="IPR014100">
    <property type="entry name" value="GTP-bd_Obg/CgtA"/>
</dbReference>
<dbReference type="PROSITE" id="PS00905">
    <property type="entry name" value="GTP1_OBG"/>
    <property type="match status" value="1"/>
</dbReference>
<reference evidence="11 12" key="1">
    <citation type="journal article" date="2016" name="Nat. Commun.">
        <title>Thousands of microbial genomes shed light on interconnected biogeochemical processes in an aquifer system.</title>
        <authorList>
            <person name="Anantharaman K."/>
            <person name="Brown C.T."/>
            <person name="Hug L.A."/>
            <person name="Sharon I."/>
            <person name="Castelle C.J."/>
            <person name="Probst A.J."/>
            <person name="Thomas B.C."/>
            <person name="Singh A."/>
            <person name="Wilkins M.J."/>
            <person name="Karaoz U."/>
            <person name="Brodie E.L."/>
            <person name="Williams K.H."/>
            <person name="Hubbard S.S."/>
            <person name="Banfield J.F."/>
        </authorList>
    </citation>
    <scope>NUCLEOTIDE SEQUENCE [LARGE SCALE GENOMIC DNA]</scope>
</reference>
<evidence type="ECO:0000256" key="8">
    <source>
        <dbReference type="SAM" id="MobiDB-lite"/>
    </source>
</evidence>
<feature type="binding site" evidence="7">
    <location>
        <begin position="164"/>
        <end position="171"/>
    </location>
    <ligand>
        <name>GTP</name>
        <dbReference type="ChEBI" id="CHEBI:37565"/>
    </ligand>
</feature>
<dbReference type="SUPFAM" id="SSF52540">
    <property type="entry name" value="P-loop containing nucleoside triphosphate hydrolases"/>
    <property type="match status" value="1"/>
</dbReference>
<comment type="subcellular location">
    <subcellularLocation>
        <location evidence="7">Cytoplasm</location>
    </subcellularLocation>
</comment>
<dbReference type="InterPro" id="IPR031167">
    <property type="entry name" value="G_OBG"/>
</dbReference>
<dbReference type="PANTHER" id="PTHR11702">
    <property type="entry name" value="DEVELOPMENTALLY REGULATED GTP-BINDING PROTEIN-RELATED"/>
    <property type="match status" value="1"/>
</dbReference>
<sequence>MLIDDISLHLKAGRGGNGVVRWRHEKGKDKGGPSGGNGGKGGDVYALAVRDIGILASYRNIKEFSAGRGEDGLKDSKQGGEGENTEIKFPVGSRLTNLASGHVIELLKEGEKVLLLKGGRGGLGNEHFKASTNIRPKESTPGEEGDEADFHIELLLIADFGLIGLPNAGKSSLLNALTNARSKTGSYPFTTLEPGLGEFYGRILADIPGLIEGAAEGKGLGHKFLRHIERTKTLIHCVSAEAADPLGDYRIVRKELELYNEAIAKKPEIIALTKTDAVSESEIKEKAALLSKSGKTVITFSILDDKLIANFKKWITN</sequence>
<dbReference type="Gene3D" id="3.40.50.300">
    <property type="entry name" value="P-loop containing nucleotide triphosphate hydrolases"/>
    <property type="match status" value="1"/>
</dbReference>
<gene>
    <name evidence="7" type="primary">obg</name>
    <name evidence="11" type="ORF">A3D49_02075</name>
</gene>
<dbReference type="GO" id="GO:0000287">
    <property type="term" value="F:magnesium ion binding"/>
    <property type="evidence" value="ECO:0007669"/>
    <property type="project" value="InterPro"/>
</dbReference>
<dbReference type="GO" id="GO:0042254">
    <property type="term" value="P:ribosome biogenesis"/>
    <property type="evidence" value="ECO:0007669"/>
    <property type="project" value="UniProtKB-UniRule"/>
</dbReference>
<dbReference type="PROSITE" id="PS51883">
    <property type="entry name" value="OBG"/>
    <property type="match status" value="1"/>
</dbReference>
<feature type="binding site" evidence="7">
    <location>
        <begin position="273"/>
        <end position="276"/>
    </location>
    <ligand>
        <name>GTP</name>
        <dbReference type="ChEBI" id="CHEBI:37565"/>
    </ligand>
</feature>
<evidence type="ECO:0000259" key="10">
    <source>
        <dbReference type="PROSITE" id="PS51883"/>
    </source>
</evidence>
<organism evidence="11 12">
    <name type="scientific">Candidatus Zambryskibacteria bacterium RIFCSPHIGHO2_02_FULL_43_37</name>
    <dbReference type="NCBI Taxonomy" id="1802749"/>
    <lineage>
        <taxon>Bacteria</taxon>
        <taxon>Candidatus Zambryskiibacteriota</taxon>
    </lineage>
</organism>